<dbReference type="GO" id="GO:0016624">
    <property type="term" value="F:oxidoreductase activity, acting on the aldehyde or oxo group of donors, disulfide as acceptor"/>
    <property type="evidence" value="ECO:0007669"/>
    <property type="project" value="InterPro"/>
</dbReference>
<dbReference type="NCBIfam" id="TIGR00239">
    <property type="entry name" value="2oxo_dh_E1"/>
    <property type="match status" value="1"/>
</dbReference>
<dbReference type="EMBL" id="CAJOBC010000547">
    <property type="protein sequence ID" value="CAF3599440.1"/>
    <property type="molecule type" value="Genomic_DNA"/>
</dbReference>
<dbReference type="InterPro" id="IPR031717">
    <property type="entry name" value="ODO-1/KGD_C"/>
</dbReference>
<dbReference type="Gene3D" id="3.40.50.12470">
    <property type="match status" value="1"/>
</dbReference>
<comment type="caution">
    <text evidence="8">The sequence shown here is derived from an EMBL/GenBank/DDBJ whole genome shotgun (WGS) entry which is preliminary data.</text>
</comment>
<keyword evidence="4" id="KW-0560">Oxidoreductase</keyword>
<dbReference type="InterPro" id="IPR029061">
    <property type="entry name" value="THDP-binding"/>
</dbReference>
<sequence>MIETLMKINSIMYHCSIIYSSCYFLLTFLFFLIHRTYAAPSLKLTISPDNKYIDRDSEISISCELRDPADSEDKPVLYYVDPRTKKRTAVTRALLNGKGEKQDIPDLFLNNQDRERYKYEGKNRIKIIKAQLIDRAAYECECPDCAIPPTKDRKEFFVTKYVDPILSVTPNQLVEGDKATLRCQVDEFYPFTSLEILIHHHTMKDKGEMQIVNDSKNVFGHNLKWNASIPVQADWHEHTFQCIVKQGEQTRRNEKKLSVLFSPRFSVCHEKQHIDHEKNDETNTEPKIECSYTGNPKPQIEWYKANNEKLIDDYNKGGISIKEESEPFGVYKSIVKFDRQKLAEVKNGFKAVADPNEVDSNKNYFQKLINQGFLVRLNPNNLTKIITIVATEKEAANKQFGNNGHLLLARLNYLCLLGSLLLFFKIFMKYFQLLFRINPLHKNIYRSYKHQTKIFGYNPNLKNTPSNIEEIQTNLTRYNKSRCSNPSVSLLIDAYRKHGHQLAKTDPLELAVKSTIPELDDNIFPQFTINNSEDVKNLIGLTISDEEDKLPSNKQEWIQLLQKRYCDKISIELEYIESDIERLWLARRFEELRTLKLEPTLQQRIAEHMLKCEVFDQFLGAKFTTLKRYSGEGAEGMMAFFDLCFDKSAQSGVENVVVCMPHRGRNNLLVCMLNYPAAVMFRKIKGKREFPADVKSTGDVLSHLYTSTDLDYNGKNVHVSLIPNPSHLEANNPVAVGKARSKQLSLKDGHYSSNDKNDETRHGDKVLCIQVHGDASFAGQGIIPETFQLSHLPNYSVGGSIHLVTNNQIGYTTPQNLARSSRYCTDFGKIVNCPVIHVNGHRPEEIVQATQLAYEYRSLFRKDIIIDMVCYRRWGHNELDDPTFTNPSMYKKINEATMSPASHYLQSLIDSTIVKKGTMDKKIKTFRDMLEEQYAQADTYQPKAPHLERQWSGFIQAKPNCTQWNTGFNLSLLKFETLSKKQIHPTIERAHVLKRKQRIDTEIGLDWSTCEALAFGSLLLQGYNIRISGQDVGRGTFSQRHCMLVNQQNDDVYVPLNSLYEKQTGFLEVCNSILSEEAVLGFDYGFSIDNPNNLVIWEAQFGDFYNGAQIIIDTYISSGELKFLTQSGLTMLLPHGMDGAGPDHSSCHLERFLQITDSKEDGIDGDDVNMQIVNPTTPAQYFHLLRRQMIRNYRKPLIVAAPKLLLRHPECISSLKEMDEGTSFQRVLGDNQVAADKVNRVLFVSGKHYYTLCDARLKLKRQDNIAIVRLEEICPFPAADLRQEIKKYKNATQFIWCQEEHRNQGLWTFISARFENILGVKLKYAGRQVLGTPAVAINEIHLQECEQILKMAFE</sequence>
<evidence type="ECO:0000256" key="4">
    <source>
        <dbReference type="ARBA" id="ARBA00023002"/>
    </source>
</evidence>
<keyword evidence="6" id="KW-0812">Transmembrane</keyword>
<evidence type="ECO:0000313" key="10">
    <source>
        <dbReference type="Proteomes" id="UP000663829"/>
    </source>
</evidence>
<dbReference type="Pfam" id="PF16870">
    <property type="entry name" value="OxoGdeHyase_C"/>
    <property type="match status" value="1"/>
</dbReference>
<dbReference type="PANTHER" id="PTHR23152">
    <property type="entry name" value="2-OXOGLUTARATE DEHYDROGENASE"/>
    <property type="match status" value="1"/>
</dbReference>
<dbReference type="Gene3D" id="3.40.50.11610">
    <property type="entry name" value="Multifunctional 2-oxoglutarate metabolism enzyme, C-terminal domain"/>
    <property type="match status" value="1"/>
</dbReference>
<dbReference type="Gene3D" id="1.10.287.1150">
    <property type="entry name" value="TPP helical domain"/>
    <property type="match status" value="1"/>
</dbReference>
<evidence type="ECO:0000313" key="8">
    <source>
        <dbReference type="EMBL" id="CAF0813559.1"/>
    </source>
</evidence>
<evidence type="ECO:0000256" key="2">
    <source>
        <dbReference type="ARBA" id="ARBA00006936"/>
    </source>
</evidence>
<gene>
    <name evidence="8" type="ORF">GPM918_LOCUS4164</name>
    <name evidence="9" type="ORF">SRO942_LOCUS4164</name>
</gene>
<dbReference type="Proteomes" id="UP000663829">
    <property type="component" value="Unassembled WGS sequence"/>
</dbReference>
<feature type="domain" description="Ig-like" evidence="7">
    <location>
        <begin position="263"/>
        <end position="343"/>
    </location>
</feature>
<dbReference type="InterPro" id="IPR001017">
    <property type="entry name" value="DH_E1"/>
</dbReference>
<keyword evidence="5" id="KW-0786">Thiamine pyrophosphate</keyword>
<comment type="cofactor">
    <cofactor evidence="1">
        <name>thiamine diphosphate</name>
        <dbReference type="ChEBI" id="CHEBI:58937"/>
    </cofactor>
</comment>
<dbReference type="Pfam" id="PF02779">
    <property type="entry name" value="Transket_pyr"/>
    <property type="match status" value="1"/>
</dbReference>
<keyword evidence="6" id="KW-0472">Membrane</keyword>
<protein>
    <recommendedName>
        <fullName evidence="7">Ig-like domain-containing protein</fullName>
    </recommendedName>
</protein>
<keyword evidence="6" id="KW-1133">Transmembrane helix</keyword>
<keyword evidence="3" id="KW-0809">Transit peptide</keyword>
<dbReference type="InterPro" id="IPR042179">
    <property type="entry name" value="KGD_C_sf"/>
</dbReference>
<evidence type="ECO:0000256" key="3">
    <source>
        <dbReference type="ARBA" id="ARBA00022946"/>
    </source>
</evidence>
<dbReference type="InterPro" id="IPR036179">
    <property type="entry name" value="Ig-like_dom_sf"/>
</dbReference>
<evidence type="ECO:0000313" key="9">
    <source>
        <dbReference type="EMBL" id="CAF3599440.1"/>
    </source>
</evidence>
<dbReference type="Gene3D" id="3.40.50.970">
    <property type="match status" value="1"/>
</dbReference>
<dbReference type="Pfam" id="PF00676">
    <property type="entry name" value="E1_dh"/>
    <property type="match status" value="1"/>
</dbReference>
<comment type="similarity">
    <text evidence="2">Belongs to the alpha-ketoglutarate dehydrogenase family.</text>
</comment>
<reference evidence="8" key="1">
    <citation type="submission" date="2021-02" db="EMBL/GenBank/DDBJ databases">
        <authorList>
            <person name="Nowell W R."/>
        </authorList>
    </citation>
    <scope>NUCLEOTIDE SEQUENCE</scope>
</reference>
<dbReference type="SMART" id="SM00861">
    <property type="entry name" value="Transket_pyr"/>
    <property type="match status" value="1"/>
</dbReference>
<dbReference type="EMBL" id="CAJNOQ010000547">
    <property type="protein sequence ID" value="CAF0813559.1"/>
    <property type="molecule type" value="Genomic_DNA"/>
</dbReference>
<name>A0A813TT09_9BILA</name>
<proteinExistence type="inferred from homology"/>
<dbReference type="InterPro" id="IPR007110">
    <property type="entry name" value="Ig-like_dom"/>
</dbReference>
<evidence type="ECO:0000256" key="1">
    <source>
        <dbReference type="ARBA" id="ARBA00001964"/>
    </source>
</evidence>
<dbReference type="Gene3D" id="2.60.40.10">
    <property type="entry name" value="Immunoglobulins"/>
    <property type="match status" value="2"/>
</dbReference>
<dbReference type="SUPFAM" id="SSF48726">
    <property type="entry name" value="Immunoglobulin"/>
    <property type="match status" value="1"/>
</dbReference>
<dbReference type="InterPro" id="IPR013783">
    <property type="entry name" value="Ig-like_fold"/>
</dbReference>
<evidence type="ECO:0000256" key="5">
    <source>
        <dbReference type="ARBA" id="ARBA00023052"/>
    </source>
</evidence>
<dbReference type="NCBIfam" id="NF006914">
    <property type="entry name" value="PRK09404.1"/>
    <property type="match status" value="1"/>
</dbReference>
<dbReference type="InterPro" id="IPR005475">
    <property type="entry name" value="Transketolase-like_Pyr-bd"/>
</dbReference>
<dbReference type="PANTHER" id="PTHR23152:SF4">
    <property type="entry name" value="2-OXOADIPATE DEHYDROGENASE COMPLEX COMPONENT E1"/>
    <property type="match status" value="1"/>
</dbReference>
<dbReference type="InterPro" id="IPR011603">
    <property type="entry name" value="2oxoglutarate_DH_E1"/>
</dbReference>
<dbReference type="PROSITE" id="PS50835">
    <property type="entry name" value="IG_LIKE"/>
    <property type="match status" value="1"/>
</dbReference>
<evidence type="ECO:0000256" key="6">
    <source>
        <dbReference type="SAM" id="Phobius"/>
    </source>
</evidence>
<evidence type="ECO:0000259" key="7">
    <source>
        <dbReference type="PROSITE" id="PS50835"/>
    </source>
</evidence>
<feature type="transmembrane region" description="Helical" evidence="6">
    <location>
        <begin position="407"/>
        <end position="427"/>
    </location>
</feature>
<organism evidence="8 10">
    <name type="scientific">Didymodactylos carnosus</name>
    <dbReference type="NCBI Taxonomy" id="1234261"/>
    <lineage>
        <taxon>Eukaryota</taxon>
        <taxon>Metazoa</taxon>
        <taxon>Spiralia</taxon>
        <taxon>Gnathifera</taxon>
        <taxon>Rotifera</taxon>
        <taxon>Eurotatoria</taxon>
        <taxon>Bdelloidea</taxon>
        <taxon>Philodinida</taxon>
        <taxon>Philodinidae</taxon>
        <taxon>Didymodactylos</taxon>
    </lineage>
</organism>
<dbReference type="Proteomes" id="UP000681722">
    <property type="component" value="Unassembled WGS sequence"/>
</dbReference>
<keyword evidence="10" id="KW-1185">Reference proteome</keyword>
<dbReference type="CDD" id="cd02016">
    <property type="entry name" value="TPP_E1_OGDC_like"/>
    <property type="match status" value="1"/>
</dbReference>
<dbReference type="OrthoDB" id="413077at2759"/>
<dbReference type="GO" id="GO:0030976">
    <property type="term" value="F:thiamine pyrophosphate binding"/>
    <property type="evidence" value="ECO:0007669"/>
    <property type="project" value="InterPro"/>
</dbReference>
<dbReference type="SUPFAM" id="SSF52518">
    <property type="entry name" value="Thiamin diphosphate-binding fold (THDP-binding)"/>
    <property type="match status" value="2"/>
</dbReference>
<accession>A0A813TT09</accession>